<accession>A0A2V4S2Q6</accession>
<keyword evidence="1 6" id="KW-0489">Methyltransferase</keyword>
<evidence type="ECO:0000256" key="5">
    <source>
        <dbReference type="SAM" id="MobiDB-lite"/>
    </source>
</evidence>
<dbReference type="PRINTS" id="PR00505">
    <property type="entry name" value="D12N6MTFRASE"/>
</dbReference>
<feature type="binding site" evidence="4">
    <location>
        <position position="16"/>
    </location>
    <ligand>
        <name>S-adenosyl-L-methionine</name>
        <dbReference type="ChEBI" id="CHEBI:59789"/>
    </ligand>
</feature>
<dbReference type="SUPFAM" id="SSF53335">
    <property type="entry name" value="S-adenosyl-L-methionine-dependent methyltransferases"/>
    <property type="match status" value="1"/>
</dbReference>
<dbReference type="PIRSF" id="PIRSF000398">
    <property type="entry name" value="M_m6A_EcoRV"/>
    <property type="match status" value="1"/>
</dbReference>
<feature type="binding site" evidence="4">
    <location>
        <position position="188"/>
    </location>
    <ligand>
        <name>S-adenosyl-L-methionine</name>
        <dbReference type="ChEBI" id="CHEBI:59789"/>
    </ligand>
</feature>
<dbReference type="AlphaFoldDB" id="A0A2V4S2Q6"/>
<evidence type="ECO:0000313" key="7">
    <source>
        <dbReference type="Proteomes" id="UP000247371"/>
    </source>
</evidence>
<dbReference type="GO" id="GO:0032259">
    <property type="term" value="P:methylation"/>
    <property type="evidence" value="ECO:0007669"/>
    <property type="project" value="UniProtKB-KW"/>
</dbReference>
<dbReference type="InterPro" id="IPR012327">
    <property type="entry name" value="MeTrfase_D12"/>
</dbReference>
<proteinExistence type="predicted"/>
<evidence type="ECO:0000256" key="3">
    <source>
        <dbReference type="ARBA" id="ARBA00022691"/>
    </source>
</evidence>
<dbReference type="GO" id="GO:0009007">
    <property type="term" value="F:site-specific DNA-methyltransferase (adenine-specific) activity"/>
    <property type="evidence" value="ECO:0007669"/>
    <property type="project" value="UniProtKB-EC"/>
</dbReference>
<organism evidence="6 7">
    <name type="scientific">Komagataeibacter swingsii</name>
    <dbReference type="NCBI Taxonomy" id="215220"/>
    <lineage>
        <taxon>Bacteria</taxon>
        <taxon>Pseudomonadati</taxon>
        <taxon>Pseudomonadota</taxon>
        <taxon>Alphaproteobacteria</taxon>
        <taxon>Acetobacterales</taxon>
        <taxon>Acetobacteraceae</taxon>
        <taxon>Komagataeibacter</taxon>
    </lineage>
</organism>
<dbReference type="GO" id="GO:0006298">
    <property type="term" value="P:mismatch repair"/>
    <property type="evidence" value="ECO:0007669"/>
    <property type="project" value="TreeGrafter"/>
</dbReference>
<evidence type="ECO:0000256" key="4">
    <source>
        <dbReference type="PIRSR" id="PIRSR000398-1"/>
    </source>
</evidence>
<keyword evidence="3" id="KW-0949">S-adenosyl-L-methionine</keyword>
<dbReference type="EMBL" id="NKUB01000011">
    <property type="protein sequence ID" value="PYD69419.1"/>
    <property type="molecule type" value="Genomic_DNA"/>
</dbReference>
<dbReference type="InterPro" id="IPR029063">
    <property type="entry name" value="SAM-dependent_MTases_sf"/>
</dbReference>
<reference evidence="6 7" key="1">
    <citation type="submission" date="2017-07" db="EMBL/GenBank/DDBJ databases">
        <title>A draft genome sequence of Komagataeibacter swingsii LMG 22125.</title>
        <authorList>
            <person name="Skraban J."/>
            <person name="Cleenwerck I."/>
            <person name="Vandamme P."/>
            <person name="Trcek J."/>
        </authorList>
    </citation>
    <scope>NUCLEOTIDE SEQUENCE [LARGE SCALE GENOMIC DNA]</scope>
    <source>
        <strain evidence="6 7">LMG 22125</strain>
    </source>
</reference>
<dbReference type="GO" id="GO:0043565">
    <property type="term" value="F:sequence-specific DNA binding"/>
    <property type="evidence" value="ECO:0007669"/>
    <property type="project" value="TreeGrafter"/>
</dbReference>
<comment type="caution">
    <text evidence="6">The sequence shown here is derived from an EMBL/GenBank/DDBJ whole genome shotgun (WGS) entry which is preliminary data.</text>
</comment>
<feature type="binding site" evidence="4">
    <location>
        <position position="12"/>
    </location>
    <ligand>
        <name>S-adenosyl-L-methionine</name>
        <dbReference type="ChEBI" id="CHEBI:59789"/>
    </ligand>
</feature>
<protein>
    <submittedName>
        <fullName evidence="6">DNA methyltransferase</fullName>
    </submittedName>
</protein>
<dbReference type="GO" id="GO:1904047">
    <property type="term" value="F:S-adenosyl-L-methionine binding"/>
    <property type="evidence" value="ECO:0007669"/>
    <property type="project" value="TreeGrafter"/>
</dbReference>
<evidence type="ECO:0000256" key="2">
    <source>
        <dbReference type="ARBA" id="ARBA00022679"/>
    </source>
</evidence>
<dbReference type="PANTHER" id="PTHR30481">
    <property type="entry name" value="DNA ADENINE METHYLASE"/>
    <property type="match status" value="1"/>
</dbReference>
<keyword evidence="2 6" id="KW-0808">Transferase</keyword>
<dbReference type="InterPro" id="IPR012263">
    <property type="entry name" value="M_m6A_EcoRV"/>
</dbReference>
<evidence type="ECO:0000313" key="6">
    <source>
        <dbReference type="EMBL" id="PYD69419.1"/>
    </source>
</evidence>
<feature type="binding site" evidence="4">
    <location>
        <position position="57"/>
    </location>
    <ligand>
        <name>S-adenosyl-L-methionine</name>
        <dbReference type="ChEBI" id="CHEBI:59789"/>
    </ligand>
</feature>
<dbReference type="Gene3D" id="3.40.50.150">
    <property type="entry name" value="Vaccinia Virus protein VP39"/>
    <property type="match status" value="2"/>
</dbReference>
<dbReference type="PANTHER" id="PTHR30481:SF4">
    <property type="entry name" value="SITE-SPECIFIC DNA-METHYLTRANSFERASE (ADENINE-SPECIFIC)"/>
    <property type="match status" value="1"/>
</dbReference>
<dbReference type="Pfam" id="PF02086">
    <property type="entry name" value="MethyltransfD12"/>
    <property type="match status" value="1"/>
</dbReference>
<dbReference type="Proteomes" id="UP000247371">
    <property type="component" value="Unassembled WGS sequence"/>
</dbReference>
<feature type="region of interest" description="Disordered" evidence="5">
    <location>
        <begin position="126"/>
        <end position="145"/>
    </location>
</feature>
<sequence>MCSPVTRPLLRWHGGKWRIAPWITEHFPHHRCYVEAFGGAASVLLRKLRSGAEVYNDLDDDVVNLFRVLRNPAHADQLVRLLEMTPFARTEHDDCREHADCPVERARRMVVRSFMGFGSDSCRMDRRTGFRSSTNRDGGRSSPARDWANYPDALRAIIERVQSVVIEHRDAMEVMQIHDQPWTLHYVDPPYLPATRRMHAGHGYVHELSGKDHRKLLSALRGLKGMVVLSGYPHSSYDRMLRGWRSVSIQTYADGARPRTEMLWLNPATQSALAQQELPLHINKEKAA</sequence>
<keyword evidence="7" id="KW-1185">Reference proteome</keyword>
<dbReference type="GO" id="GO:0009307">
    <property type="term" value="P:DNA restriction-modification system"/>
    <property type="evidence" value="ECO:0007669"/>
    <property type="project" value="InterPro"/>
</dbReference>
<evidence type="ECO:0000256" key="1">
    <source>
        <dbReference type="ARBA" id="ARBA00022603"/>
    </source>
</evidence>
<gene>
    <name evidence="6" type="ORF">CFR76_10105</name>
</gene>
<name>A0A2V4S2Q6_9PROT</name>